<dbReference type="Gene3D" id="3.30.700.10">
    <property type="entry name" value="Glycoprotein, Type 4 Pilin"/>
    <property type="match status" value="1"/>
</dbReference>
<organism evidence="2 3">
    <name type="scientific">Enterocloster asparagiformis</name>
    <dbReference type="NCBI Taxonomy" id="333367"/>
    <lineage>
        <taxon>Bacteria</taxon>
        <taxon>Bacillati</taxon>
        <taxon>Bacillota</taxon>
        <taxon>Clostridia</taxon>
        <taxon>Lachnospirales</taxon>
        <taxon>Lachnospiraceae</taxon>
        <taxon>Enterocloster</taxon>
    </lineage>
</organism>
<dbReference type="InterPro" id="IPR045584">
    <property type="entry name" value="Pilin-like"/>
</dbReference>
<dbReference type="Gene3D" id="2.160.20.110">
    <property type="match status" value="4"/>
</dbReference>
<dbReference type="Proteomes" id="UP000283880">
    <property type="component" value="Unassembled WGS sequence"/>
</dbReference>
<dbReference type="SUPFAM" id="SSF54523">
    <property type="entry name" value="Pili subunits"/>
    <property type="match status" value="1"/>
</dbReference>
<evidence type="ECO:0000256" key="1">
    <source>
        <dbReference type="SAM" id="Phobius"/>
    </source>
</evidence>
<dbReference type="EMBL" id="QSBM01000003">
    <property type="protein sequence ID" value="RGX31461.1"/>
    <property type="molecule type" value="Genomic_DNA"/>
</dbReference>
<evidence type="ECO:0000313" key="3">
    <source>
        <dbReference type="Proteomes" id="UP000283880"/>
    </source>
</evidence>
<gene>
    <name evidence="2" type="ORF">DWV29_06170</name>
</gene>
<dbReference type="RefSeq" id="WP_007717829.1">
    <property type="nucleotide sequence ID" value="NZ_JAWRJJ010000159.1"/>
</dbReference>
<comment type="caution">
    <text evidence="2">The sequence shown here is derived from an EMBL/GenBank/DDBJ whole genome shotgun (WGS) entry which is preliminary data.</text>
</comment>
<dbReference type="OrthoDB" id="1938559at2"/>
<protein>
    <submittedName>
        <fullName evidence="2">Type II secretion system protein</fullName>
    </submittedName>
</protein>
<keyword evidence="1" id="KW-0812">Transmembrane</keyword>
<reference evidence="2 3" key="1">
    <citation type="submission" date="2018-08" db="EMBL/GenBank/DDBJ databases">
        <title>A genome reference for cultivated species of the human gut microbiota.</title>
        <authorList>
            <person name="Zou Y."/>
            <person name="Xue W."/>
            <person name="Luo G."/>
        </authorList>
    </citation>
    <scope>NUCLEOTIDE SEQUENCE [LARGE SCALE GENOMIC DNA]</scope>
    <source>
        <strain evidence="2 3">AF04-15</strain>
    </source>
</reference>
<sequence length="2562" mass="273633">MSAGCGGRKHRAGGYTLAELLIVVGIIAILAAVSFPALIHMRNSLRQTELDDRAKEIFTVAQNQMSGLKLCGKLPVPQPEGSDGQKMDESMVPSDYVDGQGEKPDTYALCHGDSSFLWMNDTAFAPGLVKDDGGSYVIEYNRQTGRVYAVFYWEERGGAFQRDSQFSYPEHFNQYESLDLRGPVNRKNRMPPSVGYYGGEAAALVEGTENLEFAVILRNAEELQVTISMDQRLWDRTAYQIEIGSKTDPEHSPVYTYRLKGRNLSLQSPVDAVQSADLGFDVEAAGDGKSQYTITLDSLRPGLHFADNFSGIAAGDDLRISVTGYGASSDQLYLPQVRTVEINSLFAGLRGGDGRGESVLIENGRHLQNLSWEVSGLGMRLTGTGWKTEEYSDLAPKRASLIRDIDWMEHVYGESGAAASWDQVCTARGGSGETVNFYPISNERTGLKTFEGNGHVIRNLHVSRNAVLDYGGRGYGYAGLFGFMSGEEGEGRQVRLSGITLVNPVIRPELPGGAAIESYAGALAGYLKDADMEKCGVYIDGTEEESLSERYQASGVISGSSYAGGLVGKGWNLNASDSFASVKVAGEAAAGGFAGALSGRSSASACYSGGQTENGSYAPERPNVTGRNRAGGFAGLIEDRSAVSRSFATCSVRGAVCGPFAGFAGFPDNLSMTYALGSAFATAGGEVNSIGCGPLDGLAEAGAAAPGHTGTYPYDEMYRKEQASAYPYPSWLKTYHGDWAGGGMLTGLVYYERYDTDALGGPEYGFWSPGMEEESTLRDDAPVRSDGYGYLGSRNGIGITISGGKGGLKSVEVEVQGKPQYLYALPWDVVHKGFREFEGGSGRFYDTLKLEIDGSPATFYYNPHFAKAIASNQAAAETEPETAVIRTVRHLYELGYQFNTGSKNNREYWSAPWDYRQERDVDYAAYKLSTYDPDLFSDPKNAFVQGMIGGDASRLGAFVKQYDGEGHAIRNLRMVGDMESVALFGTVGAGGTIKGLSVVNPVVKGDRGAAGLVVQNYGTITEVSVVSPKVYSASGSAAGFLINNEGSGRISQCYVLPQQPDDLGESDRYRHLYDGDWNVTFNNYANALITCRNEAVGFVNNNAGQIEFCGAAGAVTTGIYDEASASVFPEYGNWAAGFANANSGTIRNSYANCYTASRFAAGFVNTSSNEISGCYALRRVTTLGAGSASGFSEAASGIKNCYAAVSNGYSANYRIEKGQIHYEDCEYADAFGVFLYPFSAVAGENCYVLSWSENYIKEGQTVIGAKAVTYRQLRDEIKMAGLVKAKADGSDTKTFSRLLGPVFPFPKAEGLVQYGDWPSYEYVGAEMAYFEVYKEGSASYSVGFYNETLGLDTLKDTSENGPQIFLDGYSLLFNEEYIDMDDINVQNLIQGSSSSNKKAYLSWMDNNTGGDNNVSSATNYLKSMYNLKDNNGTVFKDSQFKGNLTYYTNIGGGKAAFEPDSVYGDKPVALNLDGRDGRYYFRILPPAAVVTNAYVEEDSIYQELNVFVESNYRDEGGGQGAGASVEKSRTFYYCPHFAKSLIGVGERPEEDGAPVELLVRTSRQLCTLGFENIAKRPNGIDNYYSYTFRQELDIPLGSDNAYAFYYSDGAPMTSRDGRPRQNYRWFNSSIGSQNSPFTGTYLGDGHKITGLGAWSGGPTDLPEFSNMSRFNVNTPLFGYLSGTVEDLTIAASSISGGSAALCNNASGAHVKNVIAHDIRLRPNNLDKPSGILAGEAESTVFEDCRIEDSSVINDQACWLGGAVGKMYSGSVDGLTLSGEITVQGRRAVGGVIGQILSNKEVSLSRIQMEGTAEISQVLANHGSGENRGFYNAAGLIAGLCEVNSPVSLEGIELRGIPAGAGETGAGDGLLKVKNGSDCRSYVGGFLVGSLYKSGTSNGNTLTLGTVTVENGRLLTDETGSAGENPVCYYGGIVGNVKDVNIRPASNQSVWDFSASRIVAVSDKMNKDSAVSGLAGRFSTSGSLLLPGQVYLPDVQVKAADSAVAAGGLLGRAAGTVTVKPAAGDRSEVHLGTITAEGCRNAGGLTAVISDRTLFQNIALLGGEIQTDQIAGAAAGTINTKTAVTHLSAEGTRVTGIRREDGSVTDSLSLGGFAGSLDGGTVENCFAYVEVEGRGGGPAGGFVGTVNSGNIQNCYASGAVTGDGDTGGFFGRIAKNGTLRSCYASGDVSFGAGLAENAAFGGFGGRSGGSGNTSANLRECYSVGRVPQEQPEGVSTGGFLGATEGADARFDQADPMILSLIQIMKQAEVHNRPAAQNGNTIWNMQSRPAMDSSTFGALDGEGNSALVYNILGYPYYPNVLKEGIEGTNTRAERDRMVEAYGKVIDGSGIVKDPRTEPDYGADTGDSYFATIHEPSLTQGVMTLWRIDNNYLYWINEAEIKEGTYTAFRVSLPRYESAASRQDRRALIEVNSRMEVKSFNSSYGTTYYVLQTGSGVWSTSNMGDCFFLREDGTQPGLAAYNASHQGIDGLIEAWSVAQFAEELTREADGRGTARLTQMQPNMENTGPSYPGYPFPMLSDTGAGLVGLYHFGNKPEGYHPVFKSD</sequence>
<feature type="transmembrane region" description="Helical" evidence="1">
    <location>
        <begin position="12"/>
        <end position="39"/>
    </location>
</feature>
<keyword evidence="1" id="KW-0472">Membrane</keyword>
<accession>A0A413FJ21</accession>
<evidence type="ECO:0000313" key="2">
    <source>
        <dbReference type="EMBL" id="RGX31461.1"/>
    </source>
</evidence>
<keyword evidence="1" id="KW-1133">Transmembrane helix</keyword>
<name>A0A413FJ21_9FIRM</name>
<proteinExistence type="predicted"/>